<keyword evidence="3" id="KW-0378">Hydrolase</keyword>
<keyword evidence="3" id="KW-0645">Protease</keyword>
<dbReference type="Pfam" id="PF00112">
    <property type="entry name" value="Peptidase_C1"/>
    <property type="match status" value="1"/>
</dbReference>
<keyword evidence="4" id="KW-1185">Reference proteome</keyword>
<feature type="domain" description="Peptidase C1A papain C-terminal" evidence="2">
    <location>
        <begin position="29"/>
        <end position="169"/>
    </location>
</feature>
<dbReference type="GO" id="GO:0006508">
    <property type="term" value="P:proteolysis"/>
    <property type="evidence" value="ECO:0007669"/>
    <property type="project" value="UniProtKB-KW"/>
</dbReference>
<dbReference type="SUPFAM" id="SSF54001">
    <property type="entry name" value="Cysteine proteinases"/>
    <property type="match status" value="1"/>
</dbReference>
<feature type="non-terminal residue" evidence="3">
    <location>
        <position position="1"/>
    </location>
</feature>
<evidence type="ECO:0000259" key="2">
    <source>
        <dbReference type="Pfam" id="PF00112"/>
    </source>
</evidence>
<dbReference type="AlphaFoldDB" id="A0A0D6L4V2"/>
<dbReference type="PANTHER" id="PTHR12411">
    <property type="entry name" value="CYSTEINE PROTEASE FAMILY C1-RELATED"/>
    <property type="match status" value="1"/>
</dbReference>
<dbReference type="Gene3D" id="3.90.70.10">
    <property type="entry name" value="Cysteine proteinases"/>
    <property type="match status" value="1"/>
</dbReference>
<feature type="non-terminal residue" evidence="3">
    <location>
        <position position="276"/>
    </location>
</feature>
<dbReference type="InterPro" id="IPR025660">
    <property type="entry name" value="Pept_his_AS"/>
</dbReference>
<dbReference type="PROSITE" id="PS00639">
    <property type="entry name" value="THIOL_PROTEASE_HIS"/>
    <property type="match status" value="1"/>
</dbReference>
<dbReference type="EMBL" id="KE127982">
    <property type="protein sequence ID" value="EPB65523.1"/>
    <property type="molecule type" value="Genomic_DNA"/>
</dbReference>
<dbReference type="InterPro" id="IPR013128">
    <property type="entry name" value="Peptidase_C1A"/>
</dbReference>
<dbReference type="GO" id="GO:0008234">
    <property type="term" value="F:cysteine-type peptidase activity"/>
    <property type="evidence" value="ECO:0007669"/>
    <property type="project" value="InterPro"/>
</dbReference>
<evidence type="ECO:0000313" key="3">
    <source>
        <dbReference type="EMBL" id="EPB65523.1"/>
    </source>
</evidence>
<name>A0A0D6L4V2_9BILA</name>
<organism evidence="3 4">
    <name type="scientific">Ancylostoma ceylanicum</name>
    <dbReference type="NCBI Taxonomy" id="53326"/>
    <lineage>
        <taxon>Eukaryota</taxon>
        <taxon>Metazoa</taxon>
        <taxon>Ecdysozoa</taxon>
        <taxon>Nematoda</taxon>
        <taxon>Chromadorea</taxon>
        <taxon>Rhabditida</taxon>
        <taxon>Rhabditina</taxon>
        <taxon>Rhabditomorpha</taxon>
        <taxon>Strongyloidea</taxon>
        <taxon>Ancylostomatidae</taxon>
        <taxon>Ancylostomatinae</taxon>
        <taxon>Ancylostoma</taxon>
    </lineage>
</organism>
<sequence>LKNNWGKPVSSSKIMSPSYVYHHIRECNCGPNCGTYIGDALELMKTKGIVSWEMMPYDENNCTPPGNSMLNAASVNKIKGYNRLNNKMNLNEYKTYLSNDVPIITGTSLGANFDYYGSRGNTSTFTCSQLKPNSGHAMLMVGYDDNRKAFKIMNSWGSDWGEKGYVWVDYECFKLMMGSSGSEAYVISKDYELSKDTHPSDDIVTTDEQNTGSDLQASFEGPYCLPDMQAIVIMKDGSKYRVEFDGCEILQHEDSYEADYVEIIPTVTAPPPRNDL</sequence>
<comment type="similarity">
    <text evidence="1">Belongs to the peptidase C1 family.</text>
</comment>
<accession>A0A0D6L4V2</accession>
<dbReference type="InterPro" id="IPR038765">
    <property type="entry name" value="Papain-like_cys_pep_sf"/>
</dbReference>
<reference evidence="3 4" key="1">
    <citation type="submission" date="2013-05" db="EMBL/GenBank/DDBJ databases">
        <title>Draft genome of the parasitic nematode Anyclostoma ceylanicum.</title>
        <authorList>
            <person name="Mitreva M."/>
        </authorList>
    </citation>
    <scope>NUCLEOTIDE SEQUENCE [LARGE SCALE GENOMIC DNA]</scope>
</reference>
<proteinExistence type="inferred from homology"/>
<gene>
    <name evidence="3" type="ORF">ANCCEY_15413</name>
</gene>
<dbReference type="Proteomes" id="UP000054495">
    <property type="component" value="Unassembled WGS sequence"/>
</dbReference>
<evidence type="ECO:0000256" key="1">
    <source>
        <dbReference type="ARBA" id="ARBA00008455"/>
    </source>
</evidence>
<dbReference type="InterPro" id="IPR000668">
    <property type="entry name" value="Peptidase_C1A_C"/>
</dbReference>
<protein>
    <submittedName>
        <fullName evidence="3">Papain family cysteine protease</fullName>
    </submittedName>
</protein>
<evidence type="ECO:0000313" key="4">
    <source>
        <dbReference type="Proteomes" id="UP000054495"/>
    </source>
</evidence>
<dbReference type="CDD" id="cd02619">
    <property type="entry name" value="Peptidase_C1"/>
    <property type="match status" value="1"/>
</dbReference>